<evidence type="ECO:0000313" key="6">
    <source>
        <dbReference type="EMBL" id="KAF4614158.1"/>
    </source>
</evidence>
<dbReference type="Pfam" id="PF21000">
    <property type="entry name" value="RMI1_N_N"/>
    <property type="match status" value="1"/>
</dbReference>
<dbReference type="InterPro" id="IPR013894">
    <property type="entry name" value="RMI1_OB"/>
</dbReference>
<proteinExistence type="inferred from homology"/>
<evidence type="ECO:0000259" key="5">
    <source>
        <dbReference type="Pfam" id="PF21000"/>
    </source>
</evidence>
<dbReference type="GO" id="GO:0000724">
    <property type="term" value="P:double-strand break repair via homologous recombination"/>
    <property type="evidence" value="ECO:0007669"/>
    <property type="project" value="TreeGrafter"/>
</dbReference>
<feature type="domain" description="RMI1 N-terminal" evidence="5">
    <location>
        <begin position="38"/>
        <end position="82"/>
    </location>
</feature>
<dbReference type="InterPro" id="IPR042470">
    <property type="entry name" value="RMI1_N_C_sf"/>
</dbReference>
<evidence type="ECO:0000313" key="7">
    <source>
        <dbReference type="Proteomes" id="UP000521872"/>
    </source>
</evidence>
<dbReference type="InterPro" id="IPR049363">
    <property type="entry name" value="RMI1_N"/>
</dbReference>
<reference evidence="6 7" key="1">
    <citation type="submission" date="2019-12" db="EMBL/GenBank/DDBJ databases">
        <authorList>
            <person name="Floudas D."/>
            <person name="Bentzer J."/>
            <person name="Ahren D."/>
            <person name="Johansson T."/>
            <person name="Persson P."/>
            <person name="Tunlid A."/>
        </authorList>
    </citation>
    <scope>NUCLEOTIDE SEQUENCE [LARGE SCALE GENOMIC DNA]</scope>
    <source>
        <strain evidence="6 7">CBS 102.39</strain>
    </source>
</reference>
<dbReference type="GO" id="GO:0000712">
    <property type="term" value="P:resolution of meiotic recombination intermediates"/>
    <property type="evidence" value="ECO:0007669"/>
    <property type="project" value="TreeGrafter"/>
</dbReference>
<protein>
    <recommendedName>
        <fullName evidence="2">RecQ-mediated genome instability protein 1</fullName>
    </recommendedName>
</protein>
<comment type="caution">
    <text evidence="6">The sequence shown here is derived from an EMBL/GenBank/DDBJ whole genome shotgun (WGS) entry which is preliminary data.</text>
</comment>
<comment type="similarity">
    <text evidence="1">Belongs to the RMI1 family.</text>
</comment>
<dbReference type="SMART" id="SM01161">
    <property type="entry name" value="DUF1767"/>
    <property type="match status" value="1"/>
</dbReference>
<keyword evidence="7" id="KW-1185">Reference proteome</keyword>
<dbReference type="Proteomes" id="UP000521872">
    <property type="component" value="Unassembled WGS sequence"/>
</dbReference>
<dbReference type="PANTHER" id="PTHR14790:SF15">
    <property type="entry name" value="RECQ-MEDIATED GENOME INSTABILITY PROTEIN 1"/>
    <property type="match status" value="1"/>
</dbReference>
<evidence type="ECO:0000256" key="3">
    <source>
        <dbReference type="SAM" id="MobiDB-lite"/>
    </source>
</evidence>
<name>A0A8H4VLD3_9AGAR</name>
<dbReference type="Gene3D" id="2.40.50.770">
    <property type="entry name" value="RecQ-mediated genome instability protein Rmi1, C-terminal domain"/>
    <property type="match status" value="1"/>
</dbReference>
<dbReference type="Pfam" id="PF08585">
    <property type="entry name" value="RMI1_N_C"/>
    <property type="match status" value="1"/>
</dbReference>
<dbReference type="AlphaFoldDB" id="A0A8H4VLD3"/>
<feature type="region of interest" description="Disordered" evidence="3">
    <location>
        <begin position="554"/>
        <end position="611"/>
    </location>
</feature>
<evidence type="ECO:0000256" key="1">
    <source>
        <dbReference type="ARBA" id="ARBA00006395"/>
    </source>
</evidence>
<feature type="domain" description="RecQ mediated genome instability protein 1 OB-fold" evidence="4">
    <location>
        <begin position="97"/>
        <end position="242"/>
    </location>
</feature>
<feature type="compositionally biased region" description="Basic and acidic residues" evidence="3">
    <location>
        <begin position="295"/>
        <end position="306"/>
    </location>
</feature>
<evidence type="ECO:0000256" key="2">
    <source>
        <dbReference type="ARBA" id="ARBA00018987"/>
    </source>
</evidence>
<dbReference type="PANTHER" id="PTHR14790">
    <property type="entry name" value="RECQ-MEDIATED GENOME INSTABILITY PROTEIN 1 RMI1"/>
    <property type="match status" value="1"/>
</dbReference>
<dbReference type="GO" id="GO:0031422">
    <property type="term" value="C:RecQ family helicase-topoisomerase III complex"/>
    <property type="evidence" value="ECO:0007669"/>
    <property type="project" value="TreeGrafter"/>
</dbReference>
<dbReference type="GO" id="GO:0016604">
    <property type="term" value="C:nuclear body"/>
    <property type="evidence" value="ECO:0007669"/>
    <property type="project" value="TreeGrafter"/>
</dbReference>
<dbReference type="EMBL" id="JAACJL010000045">
    <property type="protein sequence ID" value="KAF4614158.1"/>
    <property type="molecule type" value="Genomic_DNA"/>
</dbReference>
<feature type="compositionally biased region" description="Low complexity" evidence="3">
    <location>
        <begin position="310"/>
        <end position="321"/>
    </location>
</feature>
<accession>A0A8H4VLD3</accession>
<feature type="region of interest" description="Disordered" evidence="3">
    <location>
        <begin position="281"/>
        <end position="352"/>
    </location>
</feature>
<evidence type="ECO:0000259" key="4">
    <source>
        <dbReference type="Pfam" id="PF08585"/>
    </source>
</evidence>
<sequence length="611" mass="66490">MLTSRSRNSDSRLVPCPITTYMNPTAKITEWLDTHFPKPRVDPEWLEGCTQWVEGDQHVSPVTAFPQFMERVKDQLLESDLGDSMMRGTGLDPNTPNMTTQLRGSPVLMQITAITEIGSSAFQLDQVRVAREERLAAGVGDVEGDEEGDVEVEGEGPMPKYPRGTLYFHLSDGETTIEAMEYRAIPQLSLGVTPLGYKARLLSLPLYLQLKGTRIHKGMAMLEPATVTLLGGKQVDLEDNQAADLKNGLRLRLRRPMSPVPGVRVIENVAAELAPAAVRSPLRDISPPPTPALAEHADDIEMEPRRRVPASSSLNSATLSSHPGNNQNRPIVGLPSRVGTSNDFNGNEGDQKRLIPRAERATLIGAASLSTTSSYFNGNTKPSGSNSSANATVQNLDFNFVPTLGQLRRTLPSPPPPVDQSFDFNLFDDIDQENQPPSMVVDKGKGRVEDVETNTFPHAAENASSDEYDLGDDDFANATYIEDIDKVEKAALQRGASVGVANNLPSSGSTTVWGTNNTSSQSTAHIVSSSTAIKPTTKGRPAPPVVADVIEIDDSDDEMLGAEDKENAPVPTRHIRRKIDTRAPPSTQNRTQRNRPVVRKTDPEEIIDLSD</sequence>
<organism evidence="6 7">
    <name type="scientific">Agrocybe pediades</name>
    <dbReference type="NCBI Taxonomy" id="84607"/>
    <lineage>
        <taxon>Eukaryota</taxon>
        <taxon>Fungi</taxon>
        <taxon>Dikarya</taxon>
        <taxon>Basidiomycota</taxon>
        <taxon>Agaricomycotina</taxon>
        <taxon>Agaricomycetes</taxon>
        <taxon>Agaricomycetidae</taxon>
        <taxon>Agaricales</taxon>
        <taxon>Agaricineae</taxon>
        <taxon>Strophariaceae</taxon>
        <taxon>Agrocybe</taxon>
    </lineage>
</organism>
<gene>
    <name evidence="6" type="ORF">D9613_007913</name>
</gene>